<evidence type="ECO:0000256" key="2">
    <source>
        <dbReference type="ARBA" id="ARBA00022723"/>
    </source>
</evidence>
<dbReference type="InterPro" id="IPR051013">
    <property type="entry name" value="MBL_superfamily_lactonases"/>
</dbReference>
<evidence type="ECO:0000256" key="1">
    <source>
        <dbReference type="ARBA" id="ARBA00007749"/>
    </source>
</evidence>
<evidence type="ECO:0000313" key="7">
    <source>
        <dbReference type="Proteomes" id="UP000605897"/>
    </source>
</evidence>
<accession>A0ABQ3IQA5</accession>
<name>A0ABQ3IQA5_9PSEU</name>
<dbReference type="Gene3D" id="3.60.15.10">
    <property type="entry name" value="Ribonuclease Z/Hydroxyacylglutathione hydrolase-like"/>
    <property type="match status" value="1"/>
</dbReference>
<protein>
    <submittedName>
        <fullName evidence="6">MBL fold metallo-hydrolase</fullName>
    </submittedName>
</protein>
<keyword evidence="4" id="KW-0862">Zinc</keyword>
<dbReference type="RefSeq" id="WP_191244521.1">
    <property type="nucleotide sequence ID" value="NZ_BNAU01000002.1"/>
</dbReference>
<feature type="domain" description="Metallo-beta-lactamase" evidence="5">
    <location>
        <begin position="53"/>
        <end position="264"/>
    </location>
</feature>
<sequence length="285" mass="30713">MWVVGDITVQRIDEVLLPPETGPWLLPGATPEVVNRHDWLVPHFADGGVPRLASHSFAVSAGGSRILVDTGIGDGKQRANPAWHDLRTGYPDRLAAAGFPPESVDLVVLTHLHTDHVGWNTRWADGDWVPTFPHARYLTSRDERDFWSGYDMDQSRRQMFRDSVEPVADAGLLDLVDVPADGVEIAPGVRLVPTPGHTPGHVAVRLTSGTDSAVITGDCVHHPVQLAHPEITSCVDIDPALAESTRRSLLAALADSGTLLLGTHFPPPTGGRVVTGHRGLEFVPA</sequence>
<evidence type="ECO:0000256" key="3">
    <source>
        <dbReference type="ARBA" id="ARBA00022801"/>
    </source>
</evidence>
<comment type="caution">
    <text evidence="6">The sequence shown here is derived from an EMBL/GenBank/DDBJ whole genome shotgun (WGS) entry which is preliminary data.</text>
</comment>
<dbReference type="EMBL" id="BNAU01000002">
    <property type="protein sequence ID" value="GHE90438.1"/>
    <property type="molecule type" value="Genomic_DNA"/>
</dbReference>
<dbReference type="InterPro" id="IPR036866">
    <property type="entry name" value="RibonucZ/Hydroxyglut_hydro"/>
</dbReference>
<organism evidence="6 7">
    <name type="scientific">Amycolatopsis deserti</name>
    <dbReference type="NCBI Taxonomy" id="185696"/>
    <lineage>
        <taxon>Bacteria</taxon>
        <taxon>Bacillati</taxon>
        <taxon>Actinomycetota</taxon>
        <taxon>Actinomycetes</taxon>
        <taxon>Pseudonocardiales</taxon>
        <taxon>Pseudonocardiaceae</taxon>
        <taxon>Amycolatopsis</taxon>
    </lineage>
</organism>
<evidence type="ECO:0000313" key="6">
    <source>
        <dbReference type="EMBL" id="GHE90438.1"/>
    </source>
</evidence>
<dbReference type="SMART" id="SM00849">
    <property type="entry name" value="Lactamase_B"/>
    <property type="match status" value="1"/>
</dbReference>
<evidence type="ECO:0000256" key="4">
    <source>
        <dbReference type="ARBA" id="ARBA00022833"/>
    </source>
</evidence>
<keyword evidence="3" id="KW-0378">Hydrolase</keyword>
<dbReference type="SUPFAM" id="SSF56281">
    <property type="entry name" value="Metallo-hydrolase/oxidoreductase"/>
    <property type="match status" value="1"/>
</dbReference>
<gene>
    <name evidence="6" type="ORF">GCM10017786_23400</name>
</gene>
<dbReference type="Proteomes" id="UP000605897">
    <property type="component" value="Unassembled WGS sequence"/>
</dbReference>
<dbReference type="PANTHER" id="PTHR42978:SF6">
    <property type="entry name" value="QUORUM-QUENCHING LACTONASE YTNP-RELATED"/>
    <property type="match status" value="1"/>
</dbReference>
<keyword evidence="2" id="KW-0479">Metal-binding</keyword>
<proteinExistence type="inferred from homology"/>
<dbReference type="Pfam" id="PF00753">
    <property type="entry name" value="Lactamase_B"/>
    <property type="match status" value="1"/>
</dbReference>
<keyword evidence="7" id="KW-1185">Reference proteome</keyword>
<evidence type="ECO:0000259" key="5">
    <source>
        <dbReference type="SMART" id="SM00849"/>
    </source>
</evidence>
<dbReference type="PANTHER" id="PTHR42978">
    <property type="entry name" value="QUORUM-QUENCHING LACTONASE YTNP-RELATED-RELATED"/>
    <property type="match status" value="1"/>
</dbReference>
<dbReference type="InterPro" id="IPR001279">
    <property type="entry name" value="Metallo-B-lactamas"/>
</dbReference>
<reference evidence="7" key="1">
    <citation type="journal article" date="2019" name="Int. J. Syst. Evol. Microbiol.">
        <title>The Global Catalogue of Microorganisms (GCM) 10K type strain sequencing project: providing services to taxonomists for standard genome sequencing and annotation.</title>
        <authorList>
            <consortium name="The Broad Institute Genomics Platform"/>
            <consortium name="The Broad Institute Genome Sequencing Center for Infectious Disease"/>
            <person name="Wu L."/>
            <person name="Ma J."/>
        </authorList>
    </citation>
    <scope>NUCLEOTIDE SEQUENCE [LARGE SCALE GENOMIC DNA]</scope>
    <source>
        <strain evidence="7">CGMCC 4.7677</strain>
    </source>
</reference>
<dbReference type="CDD" id="cd16277">
    <property type="entry name" value="metallo-hydrolase-like_MBL-fold"/>
    <property type="match status" value="1"/>
</dbReference>
<comment type="similarity">
    <text evidence="1">Belongs to the metallo-beta-lactamase superfamily.</text>
</comment>